<evidence type="ECO:0000313" key="3">
    <source>
        <dbReference type="Proteomes" id="UP000318995"/>
    </source>
</evidence>
<comment type="caution">
    <text evidence="2">The sequence shown here is derived from an EMBL/GenBank/DDBJ whole genome shotgun (WGS) entry which is preliminary data.</text>
</comment>
<dbReference type="EMBL" id="SJPH01000002">
    <property type="protein sequence ID" value="TWT47504.1"/>
    <property type="molecule type" value="Genomic_DNA"/>
</dbReference>
<feature type="compositionally biased region" description="Low complexity" evidence="1">
    <location>
        <begin position="46"/>
        <end position="67"/>
    </location>
</feature>
<evidence type="ECO:0000313" key="2">
    <source>
        <dbReference type="EMBL" id="TWT47504.1"/>
    </source>
</evidence>
<sequence length="138" mass="14035">MPAVSFPAPPPPTPFSPGMPAMAKKTAKKPLGNKPVQKAAKKPVKKSAPVAKSADKPSANKAATPAAVGAAAPTEQAIGHAAGVVWKALHTGGPQTLATLKKLPGASGETALMALGWLAREGKLHFETHGRSIKVSLR</sequence>
<proteinExistence type="predicted"/>
<gene>
    <name evidence="2" type="ORF">Pla111_11180</name>
</gene>
<dbReference type="AlphaFoldDB" id="A0A5C5WAB2"/>
<feature type="compositionally biased region" description="Pro residues" evidence="1">
    <location>
        <begin position="7"/>
        <end position="17"/>
    </location>
</feature>
<evidence type="ECO:0008006" key="4">
    <source>
        <dbReference type="Google" id="ProtNLM"/>
    </source>
</evidence>
<keyword evidence="3" id="KW-1185">Reference proteome</keyword>
<dbReference type="Pfam" id="PF10771">
    <property type="entry name" value="DUF2582"/>
    <property type="match status" value="1"/>
</dbReference>
<reference evidence="2 3" key="1">
    <citation type="submission" date="2019-02" db="EMBL/GenBank/DDBJ databases">
        <title>Deep-cultivation of Planctomycetes and their phenomic and genomic characterization uncovers novel biology.</title>
        <authorList>
            <person name="Wiegand S."/>
            <person name="Jogler M."/>
            <person name="Boedeker C."/>
            <person name="Pinto D."/>
            <person name="Vollmers J."/>
            <person name="Rivas-Marin E."/>
            <person name="Kohn T."/>
            <person name="Peeters S.H."/>
            <person name="Heuer A."/>
            <person name="Rast P."/>
            <person name="Oberbeckmann S."/>
            <person name="Bunk B."/>
            <person name="Jeske O."/>
            <person name="Meyerdierks A."/>
            <person name="Storesund J.E."/>
            <person name="Kallscheuer N."/>
            <person name="Luecker S."/>
            <person name="Lage O.M."/>
            <person name="Pohl T."/>
            <person name="Merkel B.J."/>
            <person name="Hornburger P."/>
            <person name="Mueller R.-W."/>
            <person name="Bruemmer F."/>
            <person name="Labrenz M."/>
            <person name="Spormann A.M."/>
            <person name="Op Den Camp H."/>
            <person name="Overmann J."/>
            <person name="Amann R."/>
            <person name="Jetten M.S.M."/>
            <person name="Mascher T."/>
            <person name="Medema M.H."/>
            <person name="Devos D.P."/>
            <person name="Kaster A.-K."/>
            <person name="Ovreas L."/>
            <person name="Rohde M."/>
            <person name="Galperin M.Y."/>
            <person name="Jogler C."/>
        </authorList>
    </citation>
    <scope>NUCLEOTIDE SEQUENCE [LARGE SCALE GENOMIC DNA]</scope>
    <source>
        <strain evidence="2 3">Pla111</strain>
    </source>
</reference>
<protein>
    <recommendedName>
        <fullName evidence="4">Winged helix-turn-helix domain-containing protein</fullName>
    </recommendedName>
</protein>
<dbReference type="Gene3D" id="1.10.10.10">
    <property type="entry name" value="Winged helix-like DNA-binding domain superfamily/Winged helix DNA-binding domain"/>
    <property type="match status" value="1"/>
</dbReference>
<accession>A0A5C5WAB2</accession>
<name>A0A5C5WAB2_9BACT</name>
<dbReference type="InterPro" id="IPR036388">
    <property type="entry name" value="WH-like_DNA-bd_sf"/>
</dbReference>
<dbReference type="Proteomes" id="UP000318995">
    <property type="component" value="Unassembled WGS sequence"/>
</dbReference>
<evidence type="ECO:0000256" key="1">
    <source>
        <dbReference type="SAM" id="MobiDB-lite"/>
    </source>
</evidence>
<dbReference type="InterPro" id="IPR019707">
    <property type="entry name" value="DUF2582"/>
</dbReference>
<feature type="region of interest" description="Disordered" evidence="1">
    <location>
        <begin position="1"/>
        <end position="67"/>
    </location>
</feature>
<organism evidence="2 3">
    <name type="scientific">Botrimarina hoheduenensis</name>
    <dbReference type="NCBI Taxonomy" id="2528000"/>
    <lineage>
        <taxon>Bacteria</taxon>
        <taxon>Pseudomonadati</taxon>
        <taxon>Planctomycetota</taxon>
        <taxon>Planctomycetia</taxon>
        <taxon>Pirellulales</taxon>
        <taxon>Lacipirellulaceae</taxon>
        <taxon>Botrimarina</taxon>
    </lineage>
</organism>